<dbReference type="PANTHER" id="PTHR46060">
    <property type="entry name" value="MARINER MOS1 TRANSPOSASE-LIKE PROTEIN"/>
    <property type="match status" value="1"/>
</dbReference>
<proteinExistence type="evidence at transcript level"/>
<reference evidence="1" key="1">
    <citation type="journal article" date="2015" name="PLoS Negl. Trop. Dis.">
        <title>Deep Sequencing Analysis of the Ixodes ricinus Haemocytome.</title>
        <authorList>
            <person name="Kotsyfakis M."/>
            <person name="Kopacek P."/>
            <person name="Franta Z."/>
            <person name="Pedra J.H."/>
            <person name="Ribeiro J.M."/>
        </authorList>
    </citation>
    <scope>NUCLEOTIDE SEQUENCE</scope>
</reference>
<organism evidence="1">
    <name type="scientific">Ixodes ricinus</name>
    <name type="common">Common tick</name>
    <name type="synonym">Acarus ricinus</name>
    <dbReference type="NCBI Taxonomy" id="34613"/>
    <lineage>
        <taxon>Eukaryota</taxon>
        <taxon>Metazoa</taxon>
        <taxon>Ecdysozoa</taxon>
        <taxon>Arthropoda</taxon>
        <taxon>Chelicerata</taxon>
        <taxon>Arachnida</taxon>
        <taxon>Acari</taxon>
        <taxon>Parasitiformes</taxon>
        <taxon>Ixodida</taxon>
        <taxon>Ixodoidea</taxon>
        <taxon>Ixodidae</taxon>
        <taxon>Ixodinae</taxon>
        <taxon>Ixodes</taxon>
    </lineage>
</organism>
<dbReference type="EMBL" id="GBIH01002429">
    <property type="protein sequence ID" value="JAC92281.1"/>
    <property type="molecule type" value="mRNA"/>
</dbReference>
<dbReference type="Gene3D" id="3.30.420.10">
    <property type="entry name" value="Ribonuclease H-like superfamily/Ribonuclease H"/>
    <property type="match status" value="1"/>
</dbReference>
<dbReference type="InterPro" id="IPR036397">
    <property type="entry name" value="RNaseH_sf"/>
</dbReference>
<protein>
    <submittedName>
        <fullName evidence="1">Putative set domain and mariner transposase fusion</fullName>
    </submittedName>
</protein>
<feature type="non-terminal residue" evidence="1">
    <location>
        <position position="1"/>
    </location>
</feature>
<dbReference type="PANTHER" id="PTHR46060:SF1">
    <property type="entry name" value="MARINER MOS1 TRANSPOSASE-LIKE PROTEIN"/>
    <property type="match status" value="1"/>
</dbReference>
<dbReference type="AlphaFoldDB" id="A0A090X7V2"/>
<evidence type="ECO:0000313" key="1">
    <source>
        <dbReference type="EMBL" id="JAC92281.1"/>
    </source>
</evidence>
<dbReference type="InterPro" id="IPR052709">
    <property type="entry name" value="Transposase-MT_Hybrid"/>
</dbReference>
<dbReference type="GO" id="GO:0003676">
    <property type="term" value="F:nucleic acid binding"/>
    <property type="evidence" value="ECO:0007669"/>
    <property type="project" value="InterPro"/>
</dbReference>
<sequence>PNVSYADSPLGEYLYPPLYWTVLLHPPYSLGLTASDFHLFGKMKNGPRSEHFPSNDAVTYPVKQSVTFVCTDFFQHGIKTLVHRWQKCTANDLDYIQKWSVVVDSVQNEEVL</sequence>
<accession>A0A090X7V2</accession>
<name>A0A090X7V2_IXORI</name>